<dbReference type="STRING" id="926566.Terro_1136"/>
<dbReference type="EMBL" id="CP003379">
    <property type="protein sequence ID" value="AFL87454.1"/>
    <property type="molecule type" value="Genomic_DNA"/>
</dbReference>
<protein>
    <submittedName>
        <fullName evidence="1">Uncharacterized protein</fullName>
    </submittedName>
</protein>
<evidence type="ECO:0000313" key="2">
    <source>
        <dbReference type="Proteomes" id="UP000006056"/>
    </source>
</evidence>
<dbReference type="RefSeq" id="WP_014785023.1">
    <property type="nucleotide sequence ID" value="NC_018014.1"/>
</dbReference>
<dbReference type="KEGG" id="trs:Terro_1136"/>
<reference evidence="1 2" key="1">
    <citation type="submission" date="2012-06" db="EMBL/GenBank/DDBJ databases">
        <title>Complete genome of Terriglobus roseus DSM 18391.</title>
        <authorList>
            <consortium name="US DOE Joint Genome Institute (JGI-PGF)"/>
            <person name="Lucas S."/>
            <person name="Copeland A."/>
            <person name="Lapidus A."/>
            <person name="Glavina del Rio T."/>
            <person name="Dalin E."/>
            <person name="Tice H."/>
            <person name="Bruce D."/>
            <person name="Goodwin L."/>
            <person name="Pitluck S."/>
            <person name="Peters L."/>
            <person name="Mikhailova N."/>
            <person name="Munk A.C.C."/>
            <person name="Kyrpides N."/>
            <person name="Mavromatis K."/>
            <person name="Ivanova N."/>
            <person name="Brettin T."/>
            <person name="Detter J.C."/>
            <person name="Han C."/>
            <person name="Larimer F."/>
            <person name="Land M."/>
            <person name="Hauser L."/>
            <person name="Markowitz V."/>
            <person name="Cheng J.-F."/>
            <person name="Hugenholtz P."/>
            <person name="Woyke T."/>
            <person name="Wu D."/>
            <person name="Brambilla E."/>
            <person name="Klenk H.-P."/>
            <person name="Eisen J.A."/>
        </authorList>
    </citation>
    <scope>NUCLEOTIDE SEQUENCE [LARGE SCALE GENOMIC DNA]</scope>
    <source>
        <strain evidence="2">DSM 18391 / NRRL B-41598 / KBS 63</strain>
    </source>
</reference>
<dbReference type="Proteomes" id="UP000006056">
    <property type="component" value="Chromosome"/>
</dbReference>
<accession>I3ZDY6</accession>
<evidence type="ECO:0000313" key="1">
    <source>
        <dbReference type="EMBL" id="AFL87454.1"/>
    </source>
</evidence>
<dbReference type="HOGENOM" id="CLU_2290320_0_0_0"/>
<organism evidence="1 2">
    <name type="scientific">Terriglobus roseus (strain DSM 18391 / NRRL B-41598 / KBS 63)</name>
    <dbReference type="NCBI Taxonomy" id="926566"/>
    <lineage>
        <taxon>Bacteria</taxon>
        <taxon>Pseudomonadati</taxon>
        <taxon>Acidobacteriota</taxon>
        <taxon>Terriglobia</taxon>
        <taxon>Terriglobales</taxon>
        <taxon>Acidobacteriaceae</taxon>
        <taxon>Terriglobus</taxon>
    </lineage>
</organism>
<proteinExistence type="predicted"/>
<name>I3ZDY6_TERRK</name>
<sequence length="101" mass="11711">MSINPIKPIAHHDLKALSLTRLEALYAHYSKDERNVSLKHRRRNFDAMHTITAAIRDRSAASKDELFQLRHAFAIIRLIKRTITCVNQYGPARVTRYRKAA</sequence>
<dbReference type="AlphaFoldDB" id="I3ZDY6"/>
<keyword evidence="2" id="KW-1185">Reference proteome</keyword>
<gene>
    <name evidence="1" type="ordered locus">Terro_1136</name>
</gene>